<accession>A0A1C7LWK8</accession>
<dbReference type="Pfam" id="PF00035">
    <property type="entry name" value="dsrm"/>
    <property type="match status" value="1"/>
</dbReference>
<gene>
    <name evidence="3" type="ORF">A0H81_11598</name>
</gene>
<dbReference type="OrthoDB" id="3246846at2759"/>
<dbReference type="GO" id="GO:0003723">
    <property type="term" value="F:RNA binding"/>
    <property type="evidence" value="ECO:0007669"/>
    <property type="project" value="UniProtKB-UniRule"/>
</dbReference>
<organism evidence="3 4">
    <name type="scientific">Grifola frondosa</name>
    <name type="common">Maitake</name>
    <name type="synonym">Polyporus frondosus</name>
    <dbReference type="NCBI Taxonomy" id="5627"/>
    <lineage>
        <taxon>Eukaryota</taxon>
        <taxon>Fungi</taxon>
        <taxon>Dikarya</taxon>
        <taxon>Basidiomycota</taxon>
        <taxon>Agaricomycotina</taxon>
        <taxon>Agaricomycetes</taxon>
        <taxon>Polyporales</taxon>
        <taxon>Grifolaceae</taxon>
        <taxon>Grifola</taxon>
    </lineage>
</organism>
<comment type="caution">
    <text evidence="3">The sequence shown here is derived from an EMBL/GenBank/DDBJ whole genome shotgun (WGS) entry which is preliminary data.</text>
</comment>
<sequence length="101" mass="10640">MISVIPSAVLIGTELVSSRAGPSPLFIAGLSQDLRILYKIANTNNTHILSWEESRIGPDHAGQWKMSCKVNGEVKGVAVSSQKGVAKEDAAKQALQALGAI</sequence>
<dbReference type="InterPro" id="IPR014720">
    <property type="entry name" value="dsRBD_dom"/>
</dbReference>
<evidence type="ECO:0000259" key="2">
    <source>
        <dbReference type="PROSITE" id="PS50137"/>
    </source>
</evidence>
<dbReference type="SMART" id="SM00358">
    <property type="entry name" value="DSRM"/>
    <property type="match status" value="1"/>
</dbReference>
<dbReference type="Gene3D" id="3.30.160.20">
    <property type="match status" value="1"/>
</dbReference>
<feature type="domain" description="DRBM" evidence="2">
    <location>
        <begin position="38"/>
        <end position="100"/>
    </location>
</feature>
<protein>
    <recommendedName>
        <fullName evidence="2">DRBM domain-containing protein</fullName>
    </recommendedName>
</protein>
<dbReference type="PROSITE" id="PS50137">
    <property type="entry name" value="DS_RBD"/>
    <property type="match status" value="1"/>
</dbReference>
<keyword evidence="1" id="KW-0694">RNA-binding</keyword>
<dbReference type="SUPFAM" id="SSF54768">
    <property type="entry name" value="dsRNA-binding domain-like"/>
    <property type="match status" value="1"/>
</dbReference>
<evidence type="ECO:0000313" key="4">
    <source>
        <dbReference type="Proteomes" id="UP000092993"/>
    </source>
</evidence>
<proteinExistence type="predicted"/>
<reference evidence="3 4" key="1">
    <citation type="submission" date="2016-03" db="EMBL/GenBank/DDBJ databases">
        <title>Whole genome sequencing of Grifola frondosa 9006-11.</title>
        <authorList>
            <person name="Min B."/>
            <person name="Park H."/>
            <person name="Kim J.-G."/>
            <person name="Cho H."/>
            <person name="Oh Y.-L."/>
            <person name="Kong W.-S."/>
            <person name="Choi I.-G."/>
        </authorList>
    </citation>
    <scope>NUCLEOTIDE SEQUENCE [LARGE SCALE GENOMIC DNA]</scope>
    <source>
        <strain evidence="3 4">9006-11</strain>
    </source>
</reference>
<dbReference type="AlphaFoldDB" id="A0A1C7LWK8"/>
<evidence type="ECO:0000256" key="1">
    <source>
        <dbReference type="PROSITE-ProRule" id="PRU00266"/>
    </source>
</evidence>
<name>A0A1C7LWK8_GRIFR</name>
<dbReference type="CDD" id="cd00048">
    <property type="entry name" value="DSRM_SF"/>
    <property type="match status" value="1"/>
</dbReference>
<keyword evidence="4" id="KW-1185">Reference proteome</keyword>
<dbReference type="EMBL" id="LUGG01000020">
    <property type="protein sequence ID" value="OBZ68389.1"/>
    <property type="molecule type" value="Genomic_DNA"/>
</dbReference>
<evidence type="ECO:0000313" key="3">
    <source>
        <dbReference type="EMBL" id="OBZ68389.1"/>
    </source>
</evidence>
<dbReference type="Proteomes" id="UP000092993">
    <property type="component" value="Unassembled WGS sequence"/>
</dbReference>